<dbReference type="Gene3D" id="3.30.43.10">
    <property type="entry name" value="Uridine Diphospho-n-acetylenolpyruvylglucosamine Reductase, domain 2"/>
    <property type="match status" value="1"/>
</dbReference>
<keyword evidence="1" id="KW-0285">Flavoprotein</keyword>
<dbReference type="PROSITE" id="PS51387">
    <property type="entry name" value="FAD_PCMH"/>
    <property type="match status" value="1"/>
</dbReference>
<dbReference type="InterPro" id="IPR002346">
    <property type="entry name" value="Mopterin_DH_FAD-bd"/>
</dbReference>
<dbReference type="InterPro" id="IPR005107">
    <property type="entry name" value="CO_DH_flav_C"/>
</dbReference>
<dbReference type="PANTHER" id="PTHR42659">
    <property type="entry name" value="XANTHINE DEHYDROGENASE SUBUNIT C-RELATED"/>
    <property type="match status" value="1"/>
</dbReference>
<dbReference type="InterPro" id="IPR036683">
    <property type="entry name" value="CO_DH_flav_C_dom_sf"/>
</dbReference>
<dbReference type="SUPFAM" id="SSF55447">
    <property type="entry name" value="CO dehydrogenase flavoprotein C-terminal domain-like"/>
    <property type="match status" value="1"/>
</dbReference>
<dbReference type="InterPro" id="IPR036318">
    <property type="entry name" value="FAD-bd_PCMH-like_sf"/>
</dbReference>
<dbReference type="InterPro" id="IPR016166">
    <property type="entry name" value="FAD-bd_PCMH"/>
</dbReference>
<dbReference type="Pfam" id="PF00941">
    <property type="entry name" value="FAD_binding_5"/>
    <property type="match status" value="1"/>
</dbReference>
<dbReference type="Proteomes" id="UP001164020">
    <property type="component" value="Chromosome"/>
</dbReference>
<dbReference type="RefSeq" id="WP_268883487.1">
    <property type="nucleotide sequence ID" value="NZ_CP114029.1"/>
</dbReference>
<dbReference type="Pfam" id="PF03450">
    <property type="entry name" value="CO_deh_flav_C"/>
    <property type="match status" value="1"/>
</dbReference>
<dbReference type="InterPro" id="IPR051312">
    <property type="entry name" value="Diverse_Substr_Oxidored"/>
</dbReference>
<proteinExistence type="predicted"/>
<feature type="domain" description="FAD-binding PCMH-type" evidence="3">
    <location>
        <begin position="1"/>
        <end position="226"/>
    </location>
</feature>
<dbReference type="Gene3D" id="3.30.465.10">
    <property type="match status" value="1"/>
</dbReference>
<dbReference type="SMART" id="SM01092">
    <property type="entry name" value="CO_deh_flav_C"/>
    <property type="match status" value="1"/>
</dbReference>
<dbReference type="InterPro" id="IPR016167">
    <property type="entry name" value="FAD-bd_PCMH_sub1"/>
</dbReference>
<evidence type="ECO:0000259" key="3">
    <source>
        <dbReference type="PROSITE" id="PS51387"/>
    </source>
</evidence>
<dbReference type="PANTHER" id="PTHR42659:SF1">
    <property type="entry name" value="OXIDOREDUCTASE"/>
    <property type="match status" value="1"/>
</dbReference>
<dbReference type="InterPro" id="IPR016169">
    <property type="entry name" value="FAD-bd_PCMH_sub2"/>
</dbReference>
<organism evidence="4 5">
    <name type="scientific">Jiella pelagia</name>
    <dbReference type="NCBI Taxonomy" id="2986949"/>
    <lineage>
        <taxon>Bacteria</taxon>
        <taxon>Pseudomonadati</taxon>
        <taxon>Pseudomonadota</taxon>
        <taxon>Alphaproteobacteria</taxon>
        <taxon>Hyphomicrobiales</taxon>
        <taxon>Aurantimonadaceae</taxon>
        <taxon>Jiella</taxon>
    </lineage>
</organism>
<keyword evidence="2" id="KW-0274">FAD</keyword>
<evidence type="ECO:0000313" key="5">
    <source>
        <dbReference type="Proteomes" id="UP001164020"/>
    </source>
</evidence>
<name>A0ABY7C6H6_9HYPH</name>
<evidence type="ECO:0000313" key="4">
    <source>
        <dbReference type="EMBL" id="WAP70950.1"/>
    </source>
</evidence>
<evidence type="ECO:0000256" key="1">
    <source>
        <dbReference type="ARBA" id="ARBA00022630"/>
    </source>
</evidence>
<reference evidence="4" key="1">
    <citation type="submission" date="2022-12" db="EMBL/GenBank/DDBJ databases">
        <title>Jiella pelagia sp. nov., isolated from phosphonate enriched culture of Northwest Pacific surface seawater.</title>
        <authorList>
            <person name="Shin D.Y."/>
            <person name="Hwang C.Y."/>
        </authorList>
    </citation>
    <scope>NUCLEOTIDE SEQUENCE</scope>
    <source>
        <strain evidence="4">HL-NP1</strain>
    </source>
</reference>
<evidence type="ECO:0000256" key="2">
    <source>
        <dbReference type="ARBA" id="ARBA00022827"/>
    </source>
</evidence>
<dbReference type="EMBL" id="CP114029">
    <property type="protein sequence ID" value="WAP70950.1"/>
    <property type="molecule type" value="Genomic_DNA"/>
</dbReference>
<accession>A0ABY7C6H6</accession>
<gene>
    <name evidence="4" type="ORF">OH818_13870</name>
</gene>
<keyword evidence="5" id="KW-1185">Reference proteome</keyword>
<dbReference type="SUPFAM" id="SSF56176">
    <property type="entry name" value="FAD-binding/transporter-associated domain-like"/>
    <property type="match status" value="1"/>
</dbReference>
<sequence>MKPFRYQAPGSVDAAVEVVEPMGVAGQGGAFLAGGTTLIDLMKLHVVTPPSLTDVKRLGLDQIEETDGEIRVGSRVTMAEASEHPLFLERAPALSDALWKAASPQLRNIATLGGNVLQRTRCPYFRDNVSPCNKRDPGSGCAAIGGINRLLAVLGTSENCIATYAGDFANALILFDPVVETRTAADGPRQIPFSDLHVLPGDNPAKETILGDDELITGYRFKLPDWARRSLYVKARDRESYAFALASAAVALDLDGDTIREARLGLGGVATVPWRAREAEEFLKGKTVSEETALETGRIAFDGAQGYEHNAFKIPLGRQVVAKAILDAAKMDVAGAAGMTGQSGGAN</sequence>
<dbReference type="Gene3D" id="3.30.390.50">
    <property type="entry name" value="CO dehydrogenase flavoprotein, C-terminal domain"/>
    <property type="match status" value="1"/>
</dbReference>
<protein>
    <submittedName>
        <fullName evidence="4">Xanthine dehydrogenase family protein subunit M</fullName>
    </submittedName>
</protein>